<keyword evidence="8" id="KW-0282">Flagellum</keyword>
<dbReference type="PIRSF" id="PIRSF002889">
    <property type="entry name" value="Rod_FlgB"/>
    <property type="match status" value="1"/>
</dbReference>
<comment type="subunit">
    <text evidence="6">The basal body constitutes a major portion of the flagellar organelle and consists of a number of rings mounted on a central rod.</text>
</comment>
<comment type="subcellular location">
    <subcellularLocation>
        <location evidence="1 6">Bacterial flagellum basal body</location>
    </subcellularLocation>
</comment>
<dbReference type="EMBL" id="FNMZ01000002">
    <property type="protein sequence ID" value="SDW86402.1"/>
    <property type="molecule type" value="Genomic_DNA"/>
</dbReference>
<keyword evidence="9" id="KW-1185">Reference proteome</keyword>
<name>A0A1H2X0N4_9RHOB</name>
<keyword evidence="8" id="KW-0966">Cell projection</keyword>
<organism evidence="8 9">
    <name type="scientific">Albimonas donghaensis</name>
    <dbReference type="NCBI Taxonomy" id="356660"/>
    <lineage>
        <taxon>Bacteria</taxon>
        <taxon>Pseudomonadati</taxon>
        <taxon>Pseudomonadota</taxon>
        <taxon>Alphaproteobacteria</taxon>
        <taxon>Rhodobacterales</taxon>
        <taxon>Paracoccaceae</taxon>
        <taxon>Albimonas</taxon>
    </lineage>
</organism>
<feature type="region of interest" description="Disordered" evidence="7">
    <location>
        <begin position="66"/>
        <end position="99"/>
    </location>
</feature>
<dbReference type="GO" id="GO:0071973">
    <property type="term" value="P:bacterial-type flagellum-dependent cell motility"/>
    <property type="evidence" value="ECO:0007669"/>
    <property type="project" value="InterPro"/>
</dbReference>
<protein>
    <recommendedName>
        <fullName evidence="3 6">Flagellar basal body rod protein FlgB</fullName>
    </recommendedName>
</protein>
<gene>
    <name evidence="8" type="ORF">SAMN05444336_102564</name>
</gene>
<evidence type="ECO:0000256" key="1">
    <source>
        <dbReference type="ARBA" id="ARBA00004117"/>
    </source>
</evidence>
<keyword evidence="8" id="KW-0969">Cilium</keyword>
<evidence type="ECO:0000256" key="2">
    <source>
        <dbReference type="ARBA" id="ARBA00009677"/>
    </source>
</evidence>
<evidence type="ECO:0000256" key="7">
    <source>
        <dbReference type="SAM" id="MobiDB-lite"/>
    </source>
</evidence>
<evidence type="ECO:0000256" key="5">
    <source>
        <dbReference type="ARBA" id="ARBA00024934"/>
    </source>
</evidence>
<dbReference type="STRING" id="356660.SAMN05444336_102564"/>
<dbReference type="GO" id="GO:0030694">
    <property type="term" value="C:bacterial-type flagellum basal body, rod"/>
    <property type="evidence" value="ECO:0007669"/>
    <property type="project" value="InterPro"/>
</dbReference>
<evidence type="ECO:0000256" key="4">
    <source>
        <dbReference type="ARBA" id="ARBA00023143"/>
    </source>
</evidence>
<evidence type="ECO:0000256" key="6">
    <source>
        <dbReference type="PIRNR" id="PIRNR002889"/>
    </source>
</evidence>
<evidence type="ECO:0000313" key="9">
    <source>
        <dbReference type="Proteomes" id="UP000199118"/>
    </source>
</evidence>
<dbReference type="OrthoDB" id="9788334at2"/>
<dbReference type="Proteomes" id="UP000199118">
    <property type="component" value="Unassembled WGS sequence"/>
</dbReference>
<accession>A0A1H2X0N4</accession>
<dbReference type="RefSeq" id="WP_092680785.1">
    <property type="nucleotide sequence ID" value="NZ_FNMZ01000002.1"/>
</dbReference>
<comment type="similarity">
    <text evidence="2 6">Belongs to the flagella basal body rod proteins family.</text>
</comment>
<dbReference type="AlphaFoldDB" id="A0A1H2X0N4"/>
<sequence>MSVGLKILSLAESLASFASARQTVLSRNVAHADTPGYRAQDLTPFSQTYQAMEASEDGLAFRPHATRAGHFDPSAEPSGAETIREASRGAVSPNGNDVSLEDQMVRASETRLQHELALGVWRKSLDILRAAITPPR</sequence>
<dbReference type="InterPro" id="IPR006300">
    <property type="entry name" value="FlgB"/>
</dbReference>
<evidence type="ECO:0000256" key="3">
    <source>
        <dbReference type="ARBA" id="ARBA00014376"/>
    </source>
</evidence>
<keyword evidence="4 6" id="KW-0975">Bacterial flagellum</keyword>
<evidence type="ECO:0000313" key="8">
    <source>
        <dbReference type="EMBL" id="SDW86402.1"/>
    </source>
</evidence>
<reference evidence="8 9" key="1">
    <citation type="submission" date="2016-10" db="EMBL/GenBank/DDBJ databases">
        <authorList>
            <person name="de Groot N.N."/>
        </authorList>
    </citation>
    <scope>NUCLEOTIDE SEQUENCE [LARGE SCALE GENOMIC DNA]</scope>
    <source>
        <strain evidence="8 9">DSM 17890</strain>
    </source>
</reference>
<comment type="function">
    <text evidence="5 6">Structural component of flagellum, the bacterial motility apparatus. Part of the rod structure of flagellar basal body.</text>
</comment>
<proteinExistence type="inferred from homology"/>